<dbReference type="Proteomes" id="UP001157502">
    <property type="component" value="Chromosome 7"/>
</dbReference>
<name>A0ACC2H0S1_DALPE</name>
<comment type="caution">
    <text evidence="1">The sequence shown here is derived from an EMBL/GenBank/DDBJ whole genome shotgun (WGS) entry which is preliminary data.</text>
</comment>
<protein>
    <submittedName>
        <fullName evidence="1">Uncharacterized protein</fullName>
    </submittedName>
</protein>
<sequence>MSPVALRVSSPVVGRLPRQCGGSRETRFPHVETIEASEWRHTTGLGSHWNTTPSEHFQTEGMVCFSFGAHRSGHYIDRKLHNIPKSLTSHYNWAVEHKIPGS</sequence>
<accession>A0ACC2H0S1</accession>
<keyword evidence="2" id="KW-1185">Reference proteome</keyword>
<dbReference type="EMBL" id="CM055734">
    <property type="protein sequence ID" value="KAJ8009321.1"/>
    <property type="molecule type" value="Genomic_DNA"/>
</dbReference>
<proteinExistence type="predicted"/>
<evidence type="ECO:0000313" key="1">
    <source>
        <dbReference type="EMBL" id="KAJ8009321.1"/>
    </source>
</evidence>
<evidence type="ECO:0000313" key="2">
    <source>
        <dbReference type="Proteomes" id="UP001157502"/>
    </source>
</evidence>
<organism evidence="1 2">
    <name type="scientific">Dallia pectoralis</name>
    <name type="common">Alaska blackfish</name>
    <dbReference type="NCBI Taxonomy" id="75939"/>
    <lineage>
        <taxon>Eukaryota</taxon>
        <taxon>Metazoa</taxon>
        <taxon>Chordata</taxon>
        <taxon>Craniata</taxon>
        <taxon>Vertebrata</taxon>
        <taxon>Euteleostomi</taxon>
        <taxon>Actinopterygii</taxon>
        <taxon>Neopterygii</taxon>
        <taxon>Teleostei</taxon>
        <taxon>Protacanthopterygii</taxon>
        <taxon>Esociformes</taxon>
        <taxon>Umbridae</taxon>
        <taxon>Dallia</taxon>
    </lineage>
</organism>
<reference evidence="1" key="1">
    <citation type="submission" date="2021-05" db="EMBL/GenBank/DDBJ databases">
        <authorList>
            <person name="Pan Q."/>
            <person name="Jouanno E."/>
            <person name="Zahm M."/>
            <person name="Klopp C."/>
            <person name="Cabau C."/>
            <person name="Louis A."/>
            <person name="Berthelot C."/>
            <person name="Parey E."/>
            <person name="Roest Crollius H."/>
            <person name="Montfort J."/>
            <person name="Robinson-Rechavi M."/>
            <person name="Bouchez O."/>
            <person name="Lampietro C."/>
            <person name="Lopez Roques C."/>
            <person name="Donnadieu C."/>
            <person name="Postlethwait J."/>
            <person name="Bobe J."/>
            <person name="Dillon D."/>
            <person name="Chandos A."/>
            <person name="von Hippel F."/>
            <person name="Guiguen Y."/>
        </authorList>
    </citation>
    <scope>NUCLEOTIDE SEQUENCE</scope>
    <source>
        <strain evidence="1">YG-Jan2019</strain>
    </source>
</reference>
<gene>
    <name evidence="1" type="ORF">DPEC_G00087680</name>
</gene>